<dbReference type="InterPro" id="IPR048364">
    <property type="entry name" value="Hikeshi-like_C"/>
</dbReference>
<dbReference type="AlphaFoldDB" id="A0A6A7G5T7"/>
<feature type="domain" description="Hikeshi-like C-terminal" evidence="3">
    <location>
        <begin position="142"/>
        <end position="202"/>
    </location>
</feature>
<dbReference type="GO" id="GO:0005829">
    <property type="term" value="C:cytosol"/>
    <property type="evidence" value="ECO:0007669"/>
    <property type="project" value="TreeGrafter"/>
</dbReference>
<evidence type="ECO:0000259" key="2">
    <source>
        <dbReference type="Pfam" id="PF05603"/>
    </source>
</evidence>
<evidence type="ECO:0000259" key="3">
    <source>
        <dbReference type="Pfam" id="PF21057"/>
    </source>
</evidence>
<comment type="similarity">
    <text evidence="1">Belongs to the OPI10 family.</text>
</comment>
<evidence type="ECO:0000313" key="4">
    <source>
        <dbReference type="EMBL" id="LAC26101.1"/>
    </source>
</evidence>
<dbReference type="InterPro" id="IPR008493">
    <property type="entry name" value="Hikeshi-like_N"/>
</dbReference>
<dbReference type="GO" id="GO:0061608">
    <property type="term" value="F:nuclear import signal receptor activity"/>
    <property type="evidence" value="ECO:0007669"/>
    <property type="project" value="TreeGrafter"/>
</dbReference>
<evidence type="ECO:0000256" key="1">
    <source>
        <dbReference type="ARBA" id="ARBA00006623"/>
    </source>
</evidence>
<dbReference type="InterPro" id="IPR031318">
    <property type="entry name" value="OPI10"/>
</dbReference>
<organism evidence="4">
    <name type="scientific">Hirondellea gigas</name>
    <dbReference type="NCBI Taxonomy" id="1518452"/>
    <lineage>
        <taxon>Eukaryota</taxon>
        <taxon>Metazoa</taxon>
        <taxon>Ecdysozoa</taxon>
        <taxon>Arthropoda</taxon>
        <taxon>Crustacea</taxon>
        <taxon>Multicrustacea</taxon>
        <taxon>Malacostraca</taxon>
        <taxon>Eumalacostraca</taxon>
        <taxon>Peracarida</taxon>
        <taxon>Amphipoda</taxon>
        <taxon>Amphilochidea</taxon>
        <taxon>Lysianassida</taxon>
        <taxon>Lysianassidira</taxon>
        <taxon>Lysianassoidea</taxon>
        <taxon>Lysianassidae</taxon>
        <taxon>Hirondellea</taxon>
    </lineage>
</organism>
<dbReference type="GO" id="GO:0005634">
    <property type="term" value="C:nucleus"/>
    <property type="evidence" value="ECO:0007669"/>
    <property type="project" value="TreeGrafter"/>
</dbReference>
<name>A0A6A7G5T7_9CRUS</name>
<dbReference type="Pfam" id="PF05603">
    <property type="entry name" value="Hikeshi-like_N"/>
    <property type="match status" value="1"/>
</dbReference>
<dbReference type="GO" id="GO:0006606">
    <property type="term" value="P:protein import into nucleus"/>
    <property type="evidence" value="ECO:0007669"/>
    <property type="project" value="TreeGrafter"/>
</dbReference>
<dbReference type="PANTHER" id="PTHR12925">
    <property type="entry name" value="HIKESHI FAMILY MEMBER"/>
    <property type="match status" value="1"/>
</dbReference>
<feature type="domain" description="Hikeshi-like N-terminal" evidence="2">
    <location>
        <begin position="8"/>
        <end position="133"/>
    </location>
</feature>
<dbReference type="GO" id="GO:0030544">
    <property type="term" value="F:Hsp70 protein binding"/>
    <property type="evidence" value="ECO:0007669"/>
    <property type="project" value="TreeGrafter"/>
</dbReference>
<reference evidence="4" key="1">
    <citation type="submission" date="2017-11" db="EMBL/GenBank/DDBJ databases">
        <title>The sensing device of the deep-sea amphipod.</title>
        <authorList>
            <person name="Kobayashi H."/>
            <person name="Nagahama T."/>
            <person name="Arai W."/>
            <person name="Sasagawa Y."/>
            <person name="Umeda M."/>
            <person name="Hayashi T."/>
            <person name="Nikaido I."/>
            <person name="Watanabe H."/>
            <person name="Oguri K."/>
            <person name="Kitazato H."/>
            <person name="Fujioka K."/>
            <person name="Kido Y."/>
            <person name="Takami H."/>
        </authorList>
    </citation>
    <scope>NUCLEOTIDE SEQUENCE</scope>
    <source>
        <tissue evidence="4">Whole body</tissue>
    </source>
</reference>
<accession>A0A6A7G5T7</accession>
<sequence length="202" mass="22099">MAGMFGLIVSGRLVQTNFTGISETRFVTTVTEADTINHVVIFLTGTQPFPDGLGGAVYFSWPSPDGAPVWHFLGTINNLKPSAIFKISGLKNNSGDTATSQSPFMQQSSHDAQIGISVEPLTVIEGQTPASSAASTQSWQLEFSQAMCVNLHNYTASYARPLHQLPTAGYSSQETFIPTSALVNWYNNFTRKLQQNTNFWRK</sequence>
<dbReference type="EMBL" id="IACT01006979">
    <property type="protein sequence ID" value="LAC26101.1"/>
    <property type="molecule type" value="mRNA"/>
</dbReference>
<protein>
    <submittedName>
        <fullName evidence="4">Protein OPI10 homolog isoform X1</fullName>
    </submittedName>
</protein>
<dbReference type="Pfam" id="PF21057">
    <property type="entry name" value="Hikeshi-like_C"/>
    <property type="match status" value="1"/>
</dbReference>
<dbReference type="PANTHER" id="PTHR12925:SF0">
    <property type="entry name" value="PROTEIN HIKESHI"/>
    <property type="match status" value="1"/>
</dbReference>
<proteinExistence type="evidence at transcript level"/>